<dbReference type="PROSITE" id="PS51184">
    <property type="entry name" value="JMJC"/>
    <property type="match status" value="1"/>
</dbReference>
<evidence type="ECO:0000259" key="5">
    <source>
        <dbReference type="PROSITE" id="PS51184"/>
    </source>
</evidence>
<reference evidence="7" key="3">
    <citation type="submission" date="2015-06" db="UniProtKB">
        <authorList>
            <consortium name="EnsemblMetazoa"/>
        </authorList>
    </citation>
    <scope>IDENTIFICATION</scope>
</reference>
<feature type="region of interest" description="Disordered" evidence="4">
    <location>
        <begin position="294"/>
        <end position="313"/>
    </location>
</feature>
<name>R7UIJ2_CAPTE</name>
<sequence>MLDGLKEPTVFQGMVDSWPASKWNPEELKKIFKDKRLKFRIGRKNFSDVQWETECFHQSATMQDFMQWLEGNTDASNPLDAFPIDDHWCYMDYKYMAQIFADQPEILKSVDWSAFGFKGRGGKESTMWLGSRGASTVCHVDTYGCNLVAQIHGRKRWVLFPPSDTCYLYPTRIPYEESSIFSRVNVTAPDIMEHPLFKGSHPTVVELKPGEVLYVPRHWWHYVESVDPVTISINSWIEMESDKVERISEAVTRTLCFLMMPSGDAQTNTWMNPTEEETDLATNLEYIRMSLNASSEKGANATPEGDRKRTNSAKVNEPCLKKVKLMDDEVIEKNVKQNVPRMEFTDYIKCDFVSNVSSQFKNLLDSKQDVSLEDFVRCVTHPETVAVIVDKLKQQAHQHAS</sequence>
<accession>R7UIJ2</accession>
<dbReference type="PANTHER" id="PTHR12461:SF43">
    <property type="entry name" value="HSPB1-ASSOCIATED PROTEIN 1"/>
    <property type="match status" value="1"/>
</dbReference>
<dbReference type="GO" id="GO:0005737">
    <property type="term" value="C:cytoplasm"/>
    <property type="evidence" value="ECO:0007669"/>
    <property type="project" value="UniProtKB-SubCell"/>
</dbReference>
<protein>
    <recommendedName>
        <fullName evidence="5">JmjC domain-containing protein</fullName>
    </recommendedName>
</protein>
<reference evidence="6 8" key="2">
    <citation type="journal article" date="2013" name="Nature">
        <title>Insights into bilaterian evolution from three spiralian genomes.</title>
        <authorList>
            <person name="Simakov O."/>
            <person name="Marletaz F."/>
            <person name="Cho S.J."/>
            <person name="Edsinger-Gonzales E."/>
            <person name="Havlak P."/>
            <person name="Hellsten U."/>
            <person name="Kuo D.H."/>
            <person name="Larsson T."/>
            <person name="Lv J."/>
            <person name="Arendt D."/>
            <person name="Savage R."/>
            <person name="Osoegawa K."/>
            <person name="de Jong P."/>
            <person name="Grimwood J."/>
            <person name="Chapman J.A."/>
            <person name="Shapiro H."/>
            <person name="Aerts A."/>
            <person name="Otillar R.P."/>
            <person name="Terry A.Y."/>
            <person name="Boore J.L."/>
            <person name="Grigoriev I.V."/>
            <person name="Lindberg D.R."/>
            <person name="Seaver E.C."/>
            <person name="Weisblat D.A."/>
            <person name="Putnam N.H."/>
            <person name="Rokhsar D.S."/>
        </authorList>
    </citation>
    <scope>NUCLEOTIDE SEQUENCE</scope>
    <source>
        <strain evidence="6 8">I ESC-2004</strain>
    </source>
</reference>
<gene>
    <name evidence="6" type="ORF">CAPTEDRAFT_166923</name>
</gene>
<evidence type="ECO:0000256" key="2">
    <source>
        <dbReference type="ARBA" id="ARBA00022490"/>
    </source>
</evidence>
<dbReference type="Pfam" id="PF13621">
    <property type="entry name" value="Cupin_8"/>
    <property type="match status" value="1"/>
</dbReference>
<dbReference type="Proteomes" id="UP000014760">
    <property type="component" value="Unassembled WGS sequence"/>
</dbReference>
<dbReference type="SUPFAM" id="SSF51197">
    <property type="entry name" value="Clavaminate synthase-like"/>
    <property type="match status" value="1"/>
</dbReference>
<reference evidence="8" key="1">
    <citation type="submission" date="2012-12" db="EMBL/GenBank/DDBJ databases">
        <authorList>
            <person name="Hellsten U."/>
            <person name="Grimwood J."/>
            <person name="Chapman J.A."/>
            <person name="Shapiro H."/>
            <person name="Aerts A."/>
            <person name="Otillar R.P."/>
            <person name="Terry A.Y."/>
            <person name="Boore J.L."/>
            <person name="Simakov O."/>
            <person name="Marletaz F."/>
            <person name="Cho S.-J."/>
            <person name="Edsinger-Gonzales E."/>
            <person name="Havlak P."/>
            <person name="Kuo D.-H."/>
            <person name="Larsson T."/>
            <person name="Lv J."/>
            <person name="Arendt D."/>
            <person name="Savage R."/>
            <person name="Osoegawa K."/>
            <person name="de Jong P."/>
            <person name="Lindberg D.R."/>
            <person name="Seaver E.C."/>
            <person name="Weisblat D.A."/>
            <person name="Putnam N.H."/>
            <person name="Grigoriev I.V."/>
            <person name="Rokhsar D.S."/>
        </authorList>
    </citation>
    <scope>NUCLEOTIDE SEQUENCE</scope>
    <source>
        <strain evidence="8">I ESC-2004</strain>
    </source>
</reference>
<evidence type="ECO:0000256" key="3">
    <source>
        <dbReference type="ARBA" id="ARBA00037342"/>
    </source>
</evidence>
<dbReference type="SMART" id="SM00558">
    <property type="entry name" value="JmjC"/>
    <property type="match status" value="1"/>
</dbReference>
<dbReference type="OMA" id="SWECSSW"/>
<keyword evidence="8" id="KW-1185">Reference proteome</keyword>
<evidence type="ECO:0000313" key="7">
    <source>
        <dbReference type="EnsemblMetazoa" id="CapteP166923"/>
    </source>
</evidence>
<dbReference type="STRING" id="283909.R7UIJ2"/>
<dbReference type="EnsemblMetazoa" id="CapteT166923">
    <property type="protein sequence ID" value="CapteP166923"/>
    <property type="gene ID" value="CapteG166923"/>
</dbReference>
<comment type="function">
    <text evidence="3">May play a role in cellular stress response.</text>
</comment>
<keyword evidence="2" id="KW-0963">Cytoplasm</keyword>
<dbReference type="Gene3D" id="2.60.120.650">
    <property type="entry name" value="Cupin"/>
    <property type="match status" value="1"/>
</dbReference>
<dbReference type="OrthoDB" id="47172at2759"/>
<evidence type="ECO:0000313" key="6">
    <source>
        <dbReference type="EMBL" id="ELU03608.1"/>
    </source>
</evidence>
<dbReference type="EMBL" id="AMQN01001489">
    <property type="status" value="NOT_ANNOTATED_CDS"/>
    <property type="molecule type" value="Genomic_DNA"/>
</dbReference>
<organism evidence="6">
    <name type="scientific">Capitella teleta</name>
    <name type="common">Polychaete worm</name>
    <dbReference type="NCBI Taxonomy" id="283909"/>
    <lineage>
        <taxon>Eukaryota</taxon>
        <taxon>Metazoa</taxon>
        <taxon>Spiralia</taxon>
        <taxon>Lophotrochozoa</taxon>
        <taxon>Annelida</taxon>
        <taxon>Polychaeta</taxon>
        <taxon>Sedentaria</taxon>
        <taxon>Scolecida</taxon>
        <taxon>Capitellidae</taxon>
        <taxon>Capitella</taxon>
    </lineage>
</organism>
<dbReference type="HOGENOM" id="CLU_016785_5_0_1"/>
<dbReference type="InterPro" id="IPR041667">
    <property type="entry name" value="Cupin_8"/>
</dbReference>
<dbReference type="AlphaFoldDB" id="R7UIJ2"/>
<dbReference type="FunFam" id="2.60.120.650:FF:000018">
    <property type="entry name" value="HSPB1-associated protein 1 homolog"/>
    <property type="match status" value="1"/>
</dbReference>
<proteinExistence type="predicted"/>
<feature type="domain" description="JmjC" evidence="5">
    <location>
        <begin position="92"/>
        <end position="252"/>
    </location>
</feature>
<evidence type="ECO:0000256" key="1">
    <source>
        <dbReference type="ARBA" id="ARBA00004496"/>
    </source>
</evidence>
<dbReference type="InterPro" id="IPR003347">
    <property type="entry name" value="JmjC_dom"/>
</dbReference>
<evidence type="ECO:0000313" key="8">
    <source>
        <dbReference type="Proteomes" id="UP000014760"/>
    </source>
</evidence>
<dbReference type="PANTHER" id="PTHR12461">
    <property type="entry name" value="HYPOXIA-INDUCIBLE FACTOR 1 ALPHA INHIBITOR-RELATED"/>
    <property type="match status" value="1"/>
</dbReference>
<evidence type="ECO:0000256" key="4">
    <source>
        <dbReference type="SAM" id="MobiDB-lite"/>
    </source>
</evidence>
<comment type="subcellular location">
    <subcellularLocation>
        <location evidence="1">Cytoplasm</location>
    </subcellularLocation>
</comment>
<dbReference type="EMBL" id="KB303020">
    <property type="protein sequence ID" value="ELU03608.1"/>
    <property type="molecule type" value="Genomic_DNA"/>
</dbReference>